<dbReference type="GO" id="GO:0005886">
    <property type="term" value="C:plasma membrane"/>
    <property type="evidence" value="ECO:0007669"/>
    <property type="project" value="UniProtKB-SubCell"/>
</dbReference>
<dbReference type="Pfam" id="PF03788">
    <property type="entry name" value="LrgA"/>
    <property type="match status" value="1"/>
</dbReference>
<dbReference type="Proteomes" id="UP000185678">
    <property type="component" value="Unassembled WGS sequence"/>
</dbReference>
<organism evidence="7 8">
    <name type="scientific">Insolitispirillum peregrinum</name>
    <dbReference type="NCBI Taxonomy" id="80876"/>
    <lineage>
        <taxon>Bacteria</taxon>
        <taxon>Pseudomonadati</taxon>
        <taxon>Pseudomonadota</taxon>
        <taxon>Alphaproteobacteria</taxon>
        <taxon>Rhodospirillales</taxon>
        <taxon>Novispirillaceae</taxon>
        <taxon>Insolitispirillum</taxon>
    </lineage>
</organism>
<feature type="transmembrane region" description="Helical" evidence="6">
    <location>
        <begin position="58"/>
        <end position="77"/>
    </location>
</feature>
<dbReference type="InterPro" id="IPR005538">
    <property type="entry name" value="LrgA/CidA"/>
</dbReference>
<dbReference type="RefSeq" id="WP_076399580.1">
    <property type="nucleotide sequence ID" value="NZ_FTOA01000002.1"/>
</dbReference>
<keyword evidence="4 6" id="KW-1133">Transmembrane helix</keyword>
<evidence type="ECO:0000256" key="1">
    <source>
        <dbReference type="ARBA" id="ARBA00004651"/>
    </source>
</evidence>
<sequence>MIHALLGLLGCQLAGEVICRLTGLPVPGPVLGLVLMVIFLLIRRSVPASVETAAQTLLSHLSLLFVPAGVGIVSHLHRVRDEWLPLSVALVLSTAITIAVTALTFHIIQKMLGRRSASQETPQ</sequence>
<keyword evidence="3 6" id="KW-0812">Transmembrane</keyword>
<dbReference type="AlphaFoldDB" id="A0A1N7KGK1"/>
<dbReference type="PANTHER" id="PTHR33931:SF2">
    <property type="entry name" value="HOLIN-LIKE PROTEIN CIDA"/>
    <property type="match status" value="1"/>
</dbReference>
<feature type="transmembrane region" description="Helical" evidence="6">
    <location>
        <begin position="83"/>
        <end position="108"/>
    </location>
</feature>
<name>A0A1N7KGK1_9PROT</name>
<dbReference type="OrthoDB" id="385012at2"/>
<keyword evidence="8" id="KW-1185">Reference proteome</keyword>
<evidence type="ECO:0000313" key="8">
    <source>
        <dbReference type="Proteomes" id="UP000185678"/>
    </source>
</evidence>
<reference evidence="7 8" key="1">
    <citation type="submission" date="2017-01" db="EMBL/GenBank/DDBJ databases">
        <authorList>
            <person name="Mah S.A."/>
            <person name="Swanson W.J."/>
            <person name="Moy G.W."/>
            <person name="Vacquier V.D."/>
        </authorList>
    </citation>
    <scope>NUCLEOTIDE SEQUENCE [LARGE SCALE GENOMIC DNA]</scope>
    <source>
        <strain evidence="7 8">DSM 11589</strain>
    </source>
</reference>
<feature type="transmembrane region" description="Helical" evidence="6">
    <location>
        <begin position="29"/>
        <end position="46"/>
    </location>
</feature>
<comment type="subcellular location">
    <subcellularLocation>
        <location evidence="1">Cell membrane</location>
        <topology evidence="1">Multi-pass membrane protein</topology>
    </subcellularLocation>
</comment>
<dbReference type="STRING" id="80876.SAMN05421779_102769"/>
<dbReference type="EMBL" id="FTOA01000002">
    <property type="protein sequence ID" value="SIS60722.1"/>
    <property type="molecule type" value="Genomic_DNA"/>
</dbReference>
<evidence type="ECO:0000256" key="3">
    <source>
        <dbReference type="ARBA" id="ARBA00022692"/>
    </source>
</evidence>
<evidence type="ECO:0000256" key="4">
    <source>
        <dbReference type="ARBA" id="ARBA00022989"/>
    </source>
</evidence>
<keyword evidence="2" id="KW-1003">Cell membrane</keyword>
<accession>A0A1N7KGK1</accession>
<keyword evidence="5 6" id="KW-0472">Membrane</keyword>
<protein>
    <submittedName>
        <fullName evidence="7">Holin-like protein</fullName>
    </submittedName>
</protein>
<evidence type="ECO:0000256" key="5">
    <source>
        <dbReference type="ARBA" id="ARBA00023136"/>
    </source>
</evidence>
<gene>
    <name evidence="7" type="ORF">SAMN05421779_102769</name>
</gene>
<proteinExistence type="predicted"/>
<evidence type="ECO:0000256" key="6">
    <source>
        <dbReference type="SAM" id="Phobius"/>
    </source>
</evidence>
<evidence type="ECO:0000313" key="7">
    <source>
        <dbReference type="EMBL" id="SIS60722.1"/>
    </source>
</evidence>
<evidence type="ECO:0000256" key="2">
    <source>
        <dbReference type="ARBA" id="ARBA00022475"/>
    </source>
</evidence>
<dbReference type="PANTHER" id="PTHR33931">
    <property type="entry name" value="HOLIN-LIKE PROTEIN CIDA-RELATED"/>
    <property type="match status" value="1"/>
</dbReference>